<sequence>MVWVVCSWRVMEPFMRLDTTLTDDRYVSILSDHLHPFMSIVNSDGLVELQQDNSISHTSIIATYWLQEHSSKFRDFHWPPEPPDTNIIERI</sequence>
<evidence type="ECO:0000313" key="1">
    <source>
        <dbReference type="EMBL" id="GFX89774.1"/>
    </source>
</evidence>
<name>A0A8X6V1J6_TRICX</name>
<accession>A0A8X6V1J6</accession>
<keyword evidence="2" id="KW-1185">Reference proteome</keyword>
<dbReference type="Gene3D" id="3.30.420.10">
    <property type="entry name" value="Ribonuclease H-like superfamily/Ribonuclease H"/>
    <property type="match status" value="1"/>
</dbReference>
<protein>
    <submittedName>
        <fullName evidence="1">DDE_3 domain-containing protein</fullName>
    </submittedName>
</protein>
<comment type="caution">
    <text evidence="1">The sequence shown here is derived from an EMBL/GenBank/DDBJ whole genome shotgun (WGS) entry which is preliminary data.</text>
</comment>
<organism evidence="1 2">
    <name type="scientific">Trichonephila clavipes</name>
    <name type="common">Golden silk orbweaver</name>
    <name type="synonym">Nephila clavipes</name>
    <dbReference type="NCBI Taxonomy" id="2585209"/>
    <lineage>
        <taxon>Eukaryota</taxon>
        <taxon>Metazoa</taxon>
        <taxon>Ecdysozoa</taxon>
        <taxon>Arthropoda</taxon>
        <taxon>Chelicerata</taxon>
        <taxon>Arachnida</taxon>
        <taxon>Araneae</taxon>
        <taxon>Araneomorphae</taxon>
        <taxon>Entelegynae</taxon>
        <taxon>Araneoidea</taxon>
        <taxon>Nephilidae</taxon>
        <taxon>Trichonephila</taxon>
    </lineage>
</organism>
<reference evidence="1" key="1">
    <citation type="submission" date="2020-08" db="EMBL/GenBank/DDBJ databases">
        <title>Multicomponent nature underlies the extraordinary mechanical properties of spider dragline silk.</title>
        <authorList>
            <person name="Kono N."/>
            <person name="Nakamura H."/>
            <person name="Mori M."/>
            <person name="Yoshida Y."/>
            <person name="Ohtoshi R."/>
            <person name="Malay A.D."/>
            <person name="Moran D.A.P."/>
            <person name="Tomita M."/>
            <person name="Numata K."/>
            <person name="Arakawa K."/>
        </authorList>
    </citation>
    <scope>NUCLEOTIDE SEQUENCE</scope>
</reference>
<proteinExistence type="predicted"/>
<dbReference type="Proteomes" id="UP000887159">
    <property type="component" value="Unassembled WGS sequence"/>
</dbReference>
<dbReference type="EMBL" id="BMAU01021076">
    <property type="protein sequence ID" value="GFX89774.1"/>
    <property type="molecule type" value="Genomic_DNA"/>
</dbReference>
<evidence type="ECO:0000313" key="2">
    <source>
        <dbReference type="Proteomes" id="UP000887159"/>
    </source>
</evidence>
<dbReference type="InterPro" id="IPR036397">
    <property type="entry name" value="RNaseH_sf"/>
</dbReference>
<dbReference type="GO" id="GO:0003676">
    <property type="term" value="F:nucleic acid binding"/>
    <property type="evidence" value="ECO:0007669"/>
    <property type="project" value="InterPro"/>
</dbReference>
<gene>
    <name evidence="1" type="primary">AVEN_169097_1</name>
    <name evidence="1" type="ORF">TNCV_3712061</name>
</gene>
<dbReference type="AlphaFoldDB" id="A0A8X6V1J6"/>